<feature type="non-terminal residue" evidence="1">
    <location>
        <position position="78"/>
    </location>
</feature>
<dbReference type="Proteomes" id="UP000318815">
    <property type="component" value="Unassembled WGS sequence"/>
</dbReference>
<proteinExistence type="predicted"/>
<name>A0A5C6LM76_9BACT</name>
<sequence length="78" mass="8756">MLIPAEVDLKLITKAKAFPISYSWSRLEGRPVTDNFDRALKAEVRDALWMLTRQWQLGEFEGDDAGSPVTAKICTSTV</sequence>
<evidence type="ECO:0000313" key="1">
    <source>
        <dbReference type="EMBL" id="TWV93600.1"/>
    </source>
</evidence>
<dbReference type="EMBL" id="VOHS01000055">
    <property type="protein sequence ID" value="TWV93600.1"/>
    <property type="molecule type" value="Genomic_DNA"/>
</dbReference>
<accession>A0A5C6LM76</accession>
<comment type="caution">
    <text evidence="1">The sequence shown here is derived from an EMBL/GenBank/DDBJ whole genome shotgun (WGS) entry which is preliminary data.</text>
</comment>
<keyword evidence="2" id="KW-1185">Reference proteome</keyword>
<organism evidence="1 2">
    <name type="scientific">Chitinophaga pinensis</name>
    <dbReference type="NCBI Taxonomy" id="79329"/>
    <lineage>
        <taxon>Bacteria</taxon>
        <taxon>Pseudomonadati</taxon>
        <taxon>Bacteroidota</taxon>
        <taxon>Chitinophagia</taxon>
        <taxon>Chitinophagales</taxon>
        <taxon>Chitinophagaceae</taxon>
        <taxon>Chitinophaga</taxon>
    </lineage>
</organism>
<evidence type="ECO:0000313" key="2">
    <source>
        <dbReference type="Proteomes" id="UP000318815"/>
    </source>
</evidence>
<protein>
    <submittedName>
        <fullName evidence="1">Uncharacterized protein</fullName>
    </submittedName>
</protein>
<reference evidence="1 2" key="1">
    <citation type="submission" date="2019-08" db="EMBL/GenBank/DDBJ databases">
        <title>Whole genome sequencing of chitin degrading bacteria Chitinophaga pinensis YS16.</title>
        <authorList>
            <person name="Singh R.P."/>
            <person name="Manchanda G."/>
            <person name="Maurya I.K."/>
            <person name="Joshi N.K."/>
            <person name="Srivastava A.K."/>
        </authorList>
    </citation>
    <scope>NUCLEOTIDE SEQUENCE [LARGE SCALE GENOMIC DNA]</scope>
    <source>
        <strain evidence="1 2">YS-16</strain>
    </source>
</reference>
<dbReference type="AlphaFoldDB" id="A0A5C6LM76"/>
<gene>
    <name evidence="1" type="ORF">FEF09_26915</name>
</gene>